<proteinExistence type="predicted"/>
<dbReference type="GO" id="GO:0004722">
    <property type="term" value="F:protein serine/threonine phosphatase activity"/>
    <property type="evidence" value="ECO:0007669"/>
    <property type="project" value="InterPro"/>
</dbReference>
<organism evidence="1 2">
    <name type="scientific">Rubus argutus</name>
    <name type="common">Southern blackberry</name>
    <dbReference type="NCBI Taxonomy" id="59490"/>
    <lineage>
        <taxon>Eukaryota</taxon>
        <taxon>Viridiplantae</taxon>
        <taxon>Streptophyta</taxon>
        <taxon>Embryophyta</taxon>
        <taxon>Tracheophyta</taxon>
        <taxon>Spermatophyta</taxon>
        <taxon>Magnoliopsida</taxon>
        <taxon>eudicotyledons</taxon>
        <taxon>Gunneridae</taxon>
        <taxon>Pentapetalae</taxon>
        <taxon>rosids</taxon>
        <taxon>fabids</taxon>
        <taxon>Rosales</taxon>
        <taxon>Rosaceae</taxon>
        <taxon>Rosoideae</taxon>
        <taxon>Rosoideae incertae sedis</taxon>
        <taxon>Rubus</taxon>
    </lineage>
</organism>
<keyword evidence="2" id="KW-1185">Reference proteome</keyword>
<dbReference type="InterPro" id="IPR036457">
    <property type="entry name" value="PPM-type-like_dom_sf"/>
</dbReference>
<dbReference type="AlphaFoldDB" id="A0AAW1W607"/>
<evidence type="ECO:0008006" key="3">
    <source>
        <dbReference type="Google" id="ProtNLM"/>
    </source>
</evidence>
<sequence length="354" mass="39818">MGACCTKDAMYYGGNVEDDRYYMDDTEYEGDDDGNNIIRYADDGARIRMQGSSRYISMYTQQGRKGINQDAMTVWEDFTEKDMYFCGVFDGHGPDETPKIKAAKICLFLHGKPVLLNHSRIWMKSLASTQRSIASAVVQQAVTLVKQGDHLVIGNWGILVQFLALVERKIKIVPVQLTVDLKTGYSSEAERRIKNCKGRIFAVDEEPEVYRLWMPFSTDRSKAMMNCGSWQLMGYGCVDKRKCGSKIDDCAVICLFLKDQPCLTHSMPHGSRGKVNNPELSASYYSSRSNIASDGGDTEMTTSVMNSKISEDLKDGWSDLDGATRVDSILNVPPYNNVLTWRKTSKDFEEVEAH</sequence>
<dbReference type="Gene3D" id="3.60.40.10">
    <property type="entry name" value="PPM-type phosphatase domain"/>
    <property type="match status" value="1"/>
</dbReference>
<gene>
    <name evidence="1" type="ORF">M0R45_028881</name>
</gene>
<evidence type="ECO:0000313" key="1">
    <source>
        <dbReference type="EMBL" id="KAK9920326.1"/>
    </source>
</evidence>
<dbReference type="InterPro" id="IPR015655">
    <property type="entry name" value="PP2C"/>
</dbReference>
<reference evidence="1 2" key="1">
    <citation type="journal article" date="2023" name="G3 (Bethesda)">
        <title>A chromosome-length genome assembly and annotation of blackberry (Rubus argutus, cv. 'Hillquist').</title>
        <authorList>
            <person name="Bruna T."/>
            <person name="Aryal R."/>
            <person name="Dudchenko O."/>
            <person name="Sargent D.J."/>
            <person name="Mead D."/>
            <person name="Buti M."/>
            <person name="Cavallini A."/>
            <person name="Hytonen T."/>
            <person name="Andres J."/>
            <person name="Pham M."/>
            <person name="Weisz D."/>
            <person name="Mascagni F."/>
            <person name="Usai G."/>
            <person name="Natali L."/>
            <person name="Bassil N."/>
            <person name="Fernandez G.E."/>
            <person name="Lomsadze A."/>
            <person name="Armour M."/>
            <person name="Olukolu B."/>
            <person name="Poorten T."/>
            <person name="Britton C."/>
            <person name="Davik J."/>
            <person name="Ashrafi H."/>
            <person name="Aiden E.L."/>
            <person name="Borodovsky M."/>
            <person name="Worthington M."/>
        </authorList>
    </citation>
    <scope>NUCLEOTIDE SEQUENCE [LARGE SCALE GENOMIC DNA]</scope>
    <source>
        <strain evidence="1">PI 553951</strain>
    </source>
</reference>
<protein>
    <recommendedName>
        <fullName evidence="3">PPM-type phosphatase domain-containing protein</fullName>
    </recommendedName>
</protein>
<name>A0AAW1W607_RUBAR</name>
<dbReference type="Proteomes" id="UP001457282">
    <property type="component" value="Unassembled WGS sequence"/>
</dbReference>
<dbReference type="PANTHER" id="PTHR47992">
    <property type="entry name" value="PROTEIN PHOSPHATASE"/>
    <property type="match status" value="1"/>
</dbReference>
<comment type="caution">
    <text evidence="1">The sequence shown here is derived from an EMBL/GenBank/DDBJ whole genome shotgun (WGS) entry which is preliminary data.</text>
</comment>
<dbReference type="EMBL" id="JBEDUW010000006">
    <property type="protein sequence ID" value="KAK9920326.1"/>
    <property type="molecule type" value="Genomic_DNA"/>
</dbReference>
<evidence type="ECO:0000313" key="2">
    <source>
        <dbReference type="Proteomes" id="UP001457282"/>
    </source>
</evidence>
<accession>A0AAW1W607</accession>
<dbReference type="SUPFAM" id="SSF81606">
    <property type="entry name" value="PP2C-like"/>
    <property type="match status" value="1"/>
</dbReference>